<dbReference type="HOGENOM" id="CLU_2191676_0_0_9"/>
<dbReference type="AlphaFoldDB" id="G2TJE7"/>
<proteinExistence type="predicted"/>
<keyword evidence="1" id="KW-0472">Membrane</keyword>
<evidence type="ECO:0000313" key="2">
    <source>
        <dbReference type="EMBL" id="AEP00910.1"/>
    </source>
</evidence>
<protein>
    <submittedName>
        <fullName evidence="2">Uncharacterized protein</fullName>
    </submittedName>
</protein>
<name>G2TJE7_HEYCO</name>
<dbReference type="Proteomes" id="UP000009283">
    <property type="component" value="Chromosome"/>
</dbReference>
<dbReference type="EMBL" id="CP003056">
    <property type="protein sequence ID" value="AEP00910.1"/>
    <property type="molecule type" value="Genomic_DNA"/>
</dbReference>
<evidence type="ECO:0000313" key="3">
    <source>
        <dbReference type="Proteomes" id="UP000009283"/>
    </source>
</evidence>
<keyword evidence="1" id="KW-1133">Transmembrane helix</keyword>
<dbReference type="KEGG" id="bag:Bcoa_1715"/>
<keyword evidence="1" id="KW-0812">Transmembrane</keyword>
<gene>
    <name evidence="2" type="ORF">Bcoa_1715</name>
</gene>
<evidence type="ECO:0000256" key="1">
    <source>
        <dbReference type="SAM" id="Phobius"/>
    </source>
</evidence>
<accession>G2TJE7</accession>
<feature type="transmembrane region" description="Helical" evidence="1">
    <location>
        <begin position="20"/>
        <end position="37"/>
    </location>
</feature>
<sequence>MKKPFGLRDDVTVRSIAEKGNAYFFLIVFIAVLPAFLEGFNGNLFGFVSPYIVEKSDARPQHFCRLRRFVSPYIVEKCPRVCRFTWTFDYRKFHWSDIVQPCRRISVR</sequence>
<organism evidence="2 3">
    <name type="scientific">Heyndrickxia coagulans 36D1</name>
    <dbReference type="NCBI Taxonomy" id="345219"/>
    <lineage>
        <taxon>Bacteria</taxon>
        <taxon>Bacillati</taxon>
        <taxon>Bacillota</taxon>
        <taxon>Bacilli</taxon>
        <taxon>Bacillales</taxon>
        <taxon>Bacillaceae</taxon>
        <taxon>Heyndrickxia</taxon>
    </lineage>
</organism>
<dbReference type="RefSeq" id="WP_014097000.1">
    <property type="nucleotide sequence ID" value="NC_016023.1"/>
</dbReference>
<reference evidence="2 3" key="1">
    <citation type="journal article" date="2011" name="Stand. Genomic Sci.">
        <title>Complete Genome Sequence of a thermotolerant sporogenic lactic acid bacterium, Bacillus coagulans strain 36D1.</title>
        <authorList>
            <person name="Rhee M.S."/>
            <person name="Moritz B.E."/>
            <person name="Xie G."/>
            <person name="Glavina Del Rio T."/>
            <person name="Dalin E."/>
            <person name="Tice H."/>
            <person name="Bruce D."/>
            <person name="Goodwin L."/>
            <person name="Chertkov O."/>
            <person name="Brettin T."/>
            <person name="Han C."/>
            <person name="Detter C."/>
            <person name="Pitluck S."/>
            <person name="Land M.L."/>
            <person name="Patel M."/>
            <person name="Ou M."/>
            <person name="Harbrucker R."/>
            <person name="Ingram L.O."/>
            <person name="Shanmugam K.T."/>
        </authorList>
    </citation>
    <scope>NUCLEOTIDE SEQUENCE [LARGE SCALE GENOMIC DNA]</scope>
    <source>
        <strain evidence="2 3">36D1</strain>
    </source>
</reference>